<feature type="non-terminal residue" evidence="1">
    <location>
        <position position="1"/>
    </location>
</feature>
<gene>
    <name evidence="1" type="primary">ORF4020</name>
</gene>
<dbReference type="EMBL" id="HACG01001591">
    <property type="protein sequence ID" value="CEK48456.1"/>
    <property type="molecule type" value="Transcribed_RNA"/>
</dbReference>
<accession>A0A0B6XY93</accession>
<organism evidence="1">
    <name type="scientific">Arion vulgaris</name>
    <dbReference type="NCBI Taxonomy" id="1028688"/>
    <lineage>
        <taxon>Eukaryota</taxon>
        <taxon>Metazoa</taxon>
        <taxon>Spiralia</taxon>
        <taxon>Lophotrochozoa</taxon>
        <taxon>Mollusca</taxon>
        <taxon>Gastropoda</taxon>
        <taxon>Heterobranchia</taxon>
        <taxon>Euthyneura</taxon>
        <taxon>Panpulmonata</taxon>
        <taxon>Eupulmonata</taxon>
        <taxon>Stylommatophora</taxon>
        <taxon>Helicina</taxon>
        <taxon>Arionoidea</taxon>
        <taxon>Arionidae</taxon>
        <taxon>Arion</taxon>
    </lineage>
</organism>
<name>A0A0B6XY93_9EUPU</name>
<reference evidence="1" key="1">
    <citation type="submission" date="2014-12" db="EMBL/GenBank/DDBJ databases">
        <title>Insight into the proteome of Arion vulgaris.</title>
        <authorList>
            <person name="Aradska J."/>
            <person name="Bulat T."/>
            <person name="Smidak R."/>
            <person name="Sarate P."/>
            <person name="Gangsoo J."/>
            <person name="Sialana F."/>
            <person name="Bilban M."/>
            <person name="Lubec G."/>
        </authorList>
    </citation>
    <scope>NUCLEOTIDE SEQUENCE</scope>
    <source>
        <tissue evidence="1">Skin</tissue>
    </source>
</reference>
<proteinExistence type="predicted"/>
<sequence>NKTMGSSDVGILQQHTQWNRTYNNTHQQTDRQCVKLTVTLILRTCKYKS</sequence>
<evidence type="ECO:0000313" key="1">
    <source>
        <dbReference type="EMBL" id="CEK48456.1"/>
    </source>
</evidence>
<protein>
    <submittedName>
        <fullName evidence="1">Uncharacterized protein</fullName>
    </submittedName>
</protein>
<dbReference type="AlphaFoldDB" id="A0A0B6XY93"/>